<dbReference type="GO" id="GO:0045047">
    <property type="term" value="P:protein targeting to ER"/>
    <property type="evidence" value="ECO:0007669"/>
    <property type="project" value="TreeGrafter"/>
</dbReference>
<evidence type="ECO:0000256" key="8">
    <source>
        <dbReference type="ARBA" id="ARBA00045204"/>
    </source>
</evidence>
<dbReference type="Proteomes" id="UP000054560">
    <property type="component" value="Unassembled WGS sequence"/>
</dbReference>
<dbReference type="GO" id="GO:0005787">
    <property type="term" value="C:signal peptidase complex"/>
    <property type="evidence" value="ECO:0007669"/>
    <property type="project" value="InterPro"/>
</dbReference>
<evidence type="ECO:0000313" key="11">
    <source>
        <dbReference type="Proteomes" id="UP000054560"/>
    </source>
</evidence>
<protein>
    <recommendedName>
        <fullName evidence="3">Signal peptidase complex subunit 1</fullName>
    </recommendedName>
</protein>
<feature type="transmembrane region" description="Helical" evidence="9">
    <location>
        <begin position="24"/>
        <end position="44"/>
    </location>
</feature>
<keyword evidence="4 9" id="KW-0812">Transmembrane</keyword>
<dbReference type="STRING" id="667725.A0A0L0FTL2"/>
<evidence type="ECO:0000256" key="5">
    <source>
        <dbReference type="ARBA" id="ARBA00022824"/>
    </source>
</evidence>
<dbReference type="AlphaFoldDB" id="A0A0L0FTL2"/>
<dbReference type="GeneID" id="25908009"/>
<dbReference type="RefSeq" id="XP_014154034.1">
    <property type="nucleotide sequence ID" value="XM_014298559.1"/>
</dbReference>
<feature type="non-terminal residue" evidence="10">
    <location>
        <position position="1"/>
    </location>
</feature>
<comment type="function">
    <text evidence="8">Component of the signal peptidase complex (SPC) which catalyzes the cleavage of N-terminal signal sequences from nascent proteins as they are translocated into the lumen of the endoplasmic reticulum. Dispensable for SPC enzymatic activity.</text>
</comment>
<evidence type="ECO:0000256" key="7">
    <source>
        <dbReference type="ARBA" id="ARBA00023136"/>
    </source>
</evidence>
<dbReference type="EMBL" id="KQ242196">
    <property type="protein sequence ID" value="KNC80132.1"/>
    <property type="molecule type" value="Genomic_DNA"/>
</dbReference>
<accession>A0A0L0FTL2</accession>
<comment type="subcellular location">
    <subcellularLocation>
        <location evidence="1">Endoplasmic reticulum membrane</location>
        <topology evidence="1">Multi-pass membrane protein</topology>
    </subcellularLocation>
</comment>
<dbReference type="PANTHER" id="PTHR13202">
    <property type="entry name" value="MICROSOMAL SIGNAL PEPTIDASE 12 KDA SUBUNIT"/>
    <property type="match status" value="1"/>
</dbReference>
<keyword evidence="5" id="KW-0256">Endoplasmic reticulum</keyword>
<dbReference type="Pfam" id="PF06645">
    <property type="entry name" value="SPC12"/>
    <property type="match status" value="1"/>
</dbReference>
<evidence type="ECO:0000313" key="10">
    <source>
        <dbReference type="EMBL" id="KNC80132.1"/>
    </source>
</evidence>
<keyword evidence="7 9" id="KW-0472">Membrane</keyword>
<dbReference type="PANTHER" id="PTHR13202:SF0">
    <property type="entry name" value="SIGNAL PEPTIDASE COMPLEX SUBUNIT 1"/>
    <property type="match status" value="1"/>
</dbReference>
<gene>
    <name evidence="10" type="ORF">SARC_07505</name>
</gene>
<reference evidence="10 11" key="1">
    <citation type="submission" date="2011-02" db="EMBL/GenBank/DDBJ databases">
        <title>The Genome Sequence of Sphaeroforma arctica JP610.</title>
        <authorList>
            <consortium name="The Broad Institute Genome Sequencing Platform"/>
            <person name="Russ C."/>
            <person name="Cuomo C."/>
            <person name="Young S.K."/>
            <person name="Zeng Q."/>
            <person name="Gargeya S."/>
            <person name="Alvarado L."/>
            <person name="Berlin A."/>
            <person name="Chapman S.B."/>
            <person name="Chen Z."/>
            <person name="Freedman E."/>
            <person name="Gellesch M."/>
            <person name="Goldberg J."/>
            <person name="Griggs A."/>
            <person name="Gujja S."/>
            <person name="Heilman E."/>
            <person name="Heiman D."/>
            <person name="Howarth C."/>
            <person name="Mehta T."/>
            <person name="Neiman D."/>
            <person name="Pearson M."/>
            <person name="Roberts A."/>
            <person name="Saif S."/>
            <person name="Shea T."/>
            <person name="Shenoy N."/>
            <person name="Sisk P."/>
            <person name="Stolte C."/>
            <person name="Sykes S."/>
            <person name="White J."/>
            <person name="Yandava C."/>
            <person name="Burger G."/>
            <person name="Gray M.W."/>
            <person name="Holland P.W.H."/>
            <person name="King N."/>
            <person name="Lang F.B.F."/>
            <person name="Roger A.J."/>
            <person name="Ruiz-Trillo I."/>
            <person name="Haas B."/>
            <person name="Nusbaum C."/>
            <person name="Birren B."/>
        </authorList>
    </citation>
    <scope>NUCLEOTIDE SEQUENCE [LARGE SCALE GENOMIC DNA]</scope>
    <source>
        <strain evidence="10 11">JP610</strain>
    </source>
</reference>
<evidence type="ECO:0000256" key="3">
    <source>
        <dbReference type="ARBA" id="ARBA00017059"/>
    </source>
</evidence>
<name>A0A0L0FTL2_9EUKA</name>
<comment type="similarity">
    <text evidence="2">Belongs to the SPCS1 family.</text>
</comment>
<sequence length="62" mass="6772">VILTASGIIAVLYGYHEQSFEKSMIVFGVGAAITFLLTLPPWPFYAKDPVKWLPADSSSQAK</sequence>
<evidence type="ECO:0000256" key="6">
    <source>
        <dbReference type="ARBA" id="ARBA00022989"/>
    </source>
</evidence>
<evidence type="ECO:0000256" key="4">
    <source>
        <dbReference type="ARBA" id="ARBA00022692"/>
    </source>
</evidence>
<dbReference type="GO" id="GO:0006465">
    <property type="term" value="P:signal peptide processing"/>
    <property type="evidence" value="ECO:0007669"/>
    <property type="project" value="InterPro"/>
</dbReference>
<keyword evidence="6 9" id="KW-1133">Transmembrane helix</keyword>
<dbReference type="InterPro" id="IPR009542">
    <property type="entry name" value="Spc1/SPCS1"/>
</dbReference>
<evidence type="ECO:0000256" key="2">
    <source>
        <dbReference type="ARBA" id="ARBA00005245"/>
    </source>
</evidence>
<evidence type="ECO:0000256" key="9">
    <source>
        <dbReference type="SAM" id="Phobius"/>
    </source>
</evidence>
<organism evidence="10 11">
    <name type="scientific">Sphaeroforma arctica JP610</name>
    <dbReference type="NCBI Taxonomy" id="667725"/>
    <lineage>
        <taxon>Eukaryota</taxon>
        <taxon>Ichthyosporea</taxon>
        <taxon>Ichthyophonida</taxon>
        <taxon>Sphaeroforma</taxon>
    </lineage>
</organism>
<proteinExistence type="inferred from homology"/>
<keyword evidence="11" id="KW-1185">Reference proteome</keyword>
<evidence type="ECO:0000256" key="1">
    <source>
        <dbReference type="ARBA" id="ARBA00004477"/>
    </source>
</evidence>
<dbReference type="OrthoDB" id="263893at2759"/>